<dbReference type="CDD" id="cd06171">
    <property type="entry name" value="Sigma70_r4"/>
    <property type="match status" value="1"/>
</dbReference>
<feature type="domain" description="RNA polymerase sigma-70 region 2" evidence="5">
    <location>
        <begin position="56"/>
        <end position="123"/>
    </location>
</feature>
<dbReference type="Pfam" id="PF04542">
    <property type="entry name" value="Sigma70_r2"/>
    <property type="match status" value="1"/>
</dbReference>
<feature type="domain" description="RNA polymerase sigma factor 70 region 4 type 2" evidence="6">
    <location>
        <begin position="154"/>
        <end position="203"/>
    </location>
</feature>
<reference evidence="8" key="1">
    <citation type="submission" date="2016-04" db="EMBL/GenBank/DDBJ databases">
        <authorList>
            <person name="Chen L."/>
            <person name="Zhuang W."/>
            <person name="Wang G."/>
        </authorList>
    </citation>
    <scope>NUCLEOTIDE SEQUENCE [LARGE SCALE GENOMIC DNA]</scope>
    <source>
        <strain evidence="8">208</strain>
    </source>
</reference>
<keyword evidence="8" id="KW-1185">Reference proteome</keyword>
<dbReference type="SUPFAM" id="SSF88946">
    <property type="entry name" value="Sigma2 domain of RNA polymerase sigma factors"/>
    <property type="match status" value="1"/>
</dbReference>
<gene>
    <name evidence="7" type="ORF">A4R26_31680</name>
</gene>
<dbReference type="PANTHER" id="PTHR43133:SF46">
    <property type="entry name" value="RNA POLYMERASE SIGMA-70 FACTOR ECF SUBFAMILY"/>
    <property type="match status" value="1"/>
</dbReference>
<dbReference type="InterPro" id="IPR039425">
    <property type="entry name" value="RNA_pol_sigma-70-like"/>
</dbReference>
<dbReference type="Proteomes" id="UP000192276">
    <property type="component" value="Unassembled WGS sequence"/>
</dbReference>
<accession>A0A1V9EP21</accession>
<dbReference type="InterPro" id="IPR007627">
    <property type="entry name" value="RNA_pol_sigma70_r2"/>
</dbReference>
<evidence type="ECO:0000256" key="2">
    <source>
        <dbReference type="ARBA" id="ARBA00023015"/>
    </source>
</evidence>
<evidence type="ECO:0000259" key="5">
    <source>
        <dbReference type="Pfam" id="PF04542"/>
    </source>
</evidence>
<name>A0A1V9EP21_9BACT</name>
<evidence type="ECO:0000313" key="8">
    <source>
        <dbReference type="Proteomes" id="UP000192276"/>
    </source>
</evidence>
<evidence type="ECO:0000259" key="6">
    <source>
        <dbReference type="Pfam" id="PF08281"/>
    </source>
</evidence>
<dbReference type="OrthoDB" id="656273at2"/>
<organism evidence="7 8">
    <name type="scientific">Niastella populi</name>
    <dbReference type="NCBI Taxonomy" id="550983"/>
    <lineage>
        <taxon>Bacteria</taxon>
        <taxon>Pseudomonadati</taxon>
        <taxon>Bacteroidota</taxon>
        <taxon>Chitinophagia</taxon>
        <taxon>Chitinophagales</taxon>
        <taxon>Chitinophagaceae</taxon>
        <taxon>Niastella</taxon>
    </lineage>
</organism>
<dbReference type="GO" id="GO:0003677">
    <property type="term" value="F:DNA binding"/>
    <property type="evidence" value="ECO:0007669"/>
    <property type="project" value="InterPro"/>
</dbReference>
<dbReference type="GO" id="GO:0006352">
    <property type="term" value="P:DNA-templated transcription initiation"/>
    <property type="evidence" value="ECO:0007669"/>
    <property type="project" value="InterPro"/>
</dbReference>
<dbReference type="InterPro" id="IPR013249">
    <property type="entry name" value="RNA_pol_sigma70_r4_t2"/>
</dbReference>
<keyword evidence="4" id="KW-0804">Transcription</keyword>
<comment type="similarity">
    <text evidence="1">Belongs to the sigma-70 factor family. ECF subfamily.</text>
</comment>
<proteinExistence type="inferred from homology"/>
<dbReference type="NCBIfam" id="TIGR02985">
    <property type="entry name" value="Sig70_bacteroi1"/>
    <property type="match status" value="1"/>
</dbReference>
<dbReference type="InterPro" id="IPR014284">
    <property type="entry name" value="RNA_pol_sigma-70_dom"/>
</dbReference>
<dbReference type="Gene3D" id="1.10.10.10">
    <property type="entry name" value="Winged helix-like DNA-binding domain superfamily/Winged helix DNA-binding domain"/>
    <property type="match status" value="1"/>
</dbReference>
<keyword evidence="2" id="KW-0805">Transcription regulation</keyword>
<evidence type="ECO:0008006" key="9">
    <source>
        <dbReference type="Google" id="ProtNLM"/>
    </source>
</evidence>
<dbReference type="SUPFAM" id="SSF88659">
    <property type="entry name" value="Sigma3 and sigma4 domains of RNA polymerase sigma factors"/>
    <property type="match status" value="1"/>
</dbReference>
<protein>
    <recommendedName>
        <fullName evidence="9">HTH luxR-type domain-containing protein</fullName>
    </recommendedName>
</protein>
<dbReference type="InterPro" id="IPR036388">
    <property type="entry name" value="WH-like_DNA-bd_sf"/>
</dbReference>
<evidence type="ECO:0000313" key="7">
    <source>
        <dbReference type="EMBL" id="OQP47880.1"/>
    </source>
</evidence>
<dbReference type="GO" id="GO:0016987">
    <property type="term" value="F:sigma factor activity"/>
    <property type="evidence" value="ECO:0007669"/>
    <property type="project" value="UniProtKB-KW"/>
</dbReference>
<dbReference type="PANTHER" id="PTHR43133">
    <property type="entry name" value="RNA POLYMERASE ECF-TYPE SIGMA FACTO"/>
    <property type="match status" value="1"/>
</dbReference>
<evidence type="ECO:0000256" key="1">
    <source>
        <dbReference type="ARBA" id="ARBA00010641"/>
    </source>
</evidence>
<dbReference type="NCBIfam" id="TIGR02937">
    <property type="entry name" value="sigma70-ECF"/>
    <property type="match status" value="1"/>
</dbReference>
<dbReference type="InterPro" id="IPR013324">
    <property type="entry name" value="RNA_pol_sigma_r3/r4-like"/>
</dbReference>
<dbReference type="STRING" id="550983.A4R26_31680"/>
<dbReference type="InterPro" id="IPR014327">
    <property type="entry name" value="RNA_pol_sigma70_bacteroid"/>
</dbReference>
<sequence length="227" mass="26438">MILITLHKKKALIPYHKPIPIDDSYEQSTVLMKNKLSNKQLIAALNNGDATSFTYLYKTWYRRLCFFAMKITGSKEDAEDVVVNALTRLYQFREKFQNVTNLEGFLYTAIKNSCIDHIRHLHRQSANEKAYSYLVDYDNEDTIENLKIKSELLNEIYAEVKRLPDNYRHVFELSVLQGLKNEEIAQRLNISLSNVTTRKNRAINLLKLRLSEDGVILFSILVVKGIY</sequence>
<evidence type="ECO:0000256" key="4">
    <source>
        <dbReference type="ARBA" id="ARBA00023163"/>
    </source>
</evidence>
<dbReference type="AlphaFoldDB" id="A0A1V9EP21"/>
<dbReference type="InterPro" id="IPR013325">
    <property type="entry name" value="RNA_pol_sigma_r2"/>
</dbReference>
<dbReference type="EMBL" id="LWBP01000238">
    <property type="protein sequence ID" value="OQP47880.1"/>
    <property type="molecule type" value="Genomic_DNA"/>
</dbReference>
<comment type="caution">
    <text evidence="7">The sequence shown here is derived from an EMBL/GenBank/DDBJ whole genome shotgun (WGS) entry which is preliminary data.</text>
</comment>
<dbReference type="Gene3D" id="1.10.1740.10">
    <property type="match status" value="1"/>
</dbReference>
<evidence type="ECO:0000256" key="3">
    <source>
        <dbReference type="ARBA" id="ARBA00023082"/>
    </source>
</evidence>
<dbReference type="Pfam" id="PF08281">
    <property type="entry name" value="Sigma70_r4_2"/>
    <property type="match status" value="1"/>
</dbReference>
<keyword evidence="3" id="KW-0731">Sigma factor</keyword>